<dbReference type="Proteomes" id="UP000510621">
    <property type="component" value="Chromosome"/>
</dbReference>
<gene>
    <name evidence="5" type="ORF">HZT40_03260</name>
</gene>
<dbReference type="Pfam" id="PF07729">
    <property type="entry name" value="FCD"/>
    <property type="match status" value="1"/>
</dbReference>
<dbReference type="Gene3D" id="1.10.10.10">
    <property type="entry name" value="Winged helix-like DNA-binding domain superfamily/Winged helix DNA-binding domain"/>
    <property type="match status" value="1"/>
</dbReference>
<dbReference type="SUPFAM" id="SSF46785">
    <property type="entry name" value="Winged helix' DNA-binding domain"/>
    <property type="match status" value="1"/>
</dbReference>
<dbReference type="InterPro" id="IPR011711">
    <property type="entry name" value="GntR_C"/>
</dbReference>
<evidence type="ECO:0000259" key="4">
    <source>
        <dbReference type="PROSITE" id="PS50949"/>
    </source>
</evidence>
<dbReference type="Pfam" id="PF00392">
    <property type="entry name" value="GntR"/>
    <property type="match status" value="1"/>
</dbReference>
<dbReference type="InterPro" id="IPR036390">
    <property type="entry name" value="WH_DNA-bd_sf"/>
</dbReference>
<feature type="domain" description="HTH gntR-type" evidence="4">
    <location>
        <begin position="12"/>
        <end position="79"/>
    </location>
</feature>
<dbReference type="SMART" id="SM00895">
    <property type="entry name" value="FCD"/>
    <property type="match status" value="1"/>
</dbReference>
<keyword evidence="3" id="KW-0804">Transcription</keyword>
<dbReference type="PANTHER" id="PTHR43537:SF20">
    <property type="entry name" value="HTH-TYPE TRANSCRIPTIONAL REPRESSOR GLAR"/>
    <property type="match status" value="1"/>
</dbReference>
<dbReference type="InterPro" id="IPR036388">
    <property type="entry name" value="WH-like_DNA-bd_sf"/>
</dbReference>
<dbReference type="PROSITE" id="PS50949">
    <property type="entry name" value="HTH_GNTR"/>
    <property type="match status" value="1"/>
</dbReference>
<sequence>MSNRLQQTEAPKTMTDYVYGQVREDIIQGRLAPDSKLKIELLRNTYDVGATPIREALSRLSSDGFVLTEGQRGFRVSPISPEDLEDVTELRITLELKALRNSILHGGDDWESRVVSTYYQLGKVEEQDLFENLGIWEQRNHDFHWALISACTSKWLLHFYNTLYDQHKRYRNISLVANLGKRDVHAEHQRIYDAALARDVETACQETEQHIRRTAEITHQVLLEQMNAKAVLP</sequence>
<evidence type="ECO:0000256" key="3">
    <source>
        <dbReference type="ARBA" id="ARBA00023163"/>
    </source>
</evidence>
<evidence type="ECO:0000256" key="2">
    <source>
        <dbReference type="ARBA" id="ARBA00023125"/>
    </source>
</evidence>
<keyword evidence="1" id="KW-0805">Transcription regulation</keyword>
<dbReference type="EMBL" id="CP059265">
    <property type="protein sequence ID" value="QLQ30787.1"/>
    <property type="molecule type" value="Genomic_DNA"/>
</dbReference>
<dbReference type="AlphaFoldDB" id="A0A7L6ANZ4"/>
<keyword evidence="6" id="KW-1185">Reference proteome</keyword>
<dbReference type="KEGG" id="this:HZT40_03260"/>
<protein>
    <submittedName>
        <fullName evidence="5">FCD domain-containing protein</fullName>
    </submittedName>
</protein>
<dbReference type="InterPro" id="IPR008920">
    <property type="entry name" value="TF_FadR/GntR_C"/>
</dbReference>
<keyword evidence="2" id="KW-0238">DNA-binding</keyword>
<dbReference type="Gene3D" id="1.20.120.530">
    <property type="entry name" value="GntR ligand-binding domain-like"/>
    <property type="match status" value="1"/>
</dbReference>
<dbReference type="PANTHER" id="PTHR43537">
    <property type="entry name" value="TRANSCRIPTIONAL REGULATOR, GNTR FAMILY"/>
    <property type="match status" value="1"/>
</dbReference>
<evidence type="ECO:0000256" key="1">
    <source>
        <dbReference type="ARBA" id="ARBA00023015"/>
    </source>
</evidence>
<organism evidence="5 6">
    <name type="scientific">Candidatus Thiothrix singaporensis</name>
    <dbReference type="NCBI Taxonomy" id="2799669"/>
    <lineage>
        <taxon>Bacteria</taxon>
        <taxon>Pseudomonadati</taxon>
        <taxon>Pseudomonadota</taxon>
        <taxon>Gammaproteobacteria</taxon>
        <taxon>Thiotrichales</taxon>
        <taxon>Thiotrichaceae</taxon>
        <taxon>Thiothrix</taxon>
    </lineage>
</organism>
<dbReference type="SMART" id="SM00345">
    <property type="entry name" value="HTH_GNTR"/>
    <property type="match status" value="1"/>
</dbReference>
<dbReference type="SUPFAM" id="SSF48008">
    <property type="entry name" value="GntR ligand-binding domain-like"/>
    <property type="match status" value="1"/>
</dbReference>
<reference evidence="5" key="1">
    <citation type="submission" date="2020-06" db="EMBL/GenBank/DDBJ databases">
        <title>Analysis procedures for assessing recovery of high quality, complete, closed genomes from Nanopore long read metagenome sequencing.</title>
        <authorList>
            <person name="Bessarab I."/>
            <person name="Arumugam K."/>
            <person name="Haryono M."/>
            <person name="Liu X."/>
            <person name="Roy S."/>
            <person name="Zuniga-Montanez R.E."/>
            <person name="Qiu G."/>
            <person name="Drautz-Moses D.I."/>
            <person name="Law Y.Y."/>
            <person name="Wuertz S."/>
            <person name="Lauro F.M."/>
            <person name="Huson D.H."/>
            <person name="Williams R.B."/>
        </authorList>
    </citation>
    <scope>NUCLEOTIDE SEQUENCE [LARGE SCALE GENOMIC DNA]</scope>
    <source>
        <strain evidence="5">SSD2</strain>
    </source>
</reference>
<dbReference type="InterPro" id="IPR000524">
    <property type="entry name" value="Tscrpt_reg_HTH_GntR"/>
</dbReference>
<name>A0A7L6ANZ4_9GAMM</name>
<evidence type="ECO:0000313" key="6">
    <source>
        <dbReference type="Proteomes" id="UP000510621"/>
    </source>
</evidence>
<dbReference type="GO" id="GO:0003700">
    <property type="term" value="F:DNA-binding transcription factor activity"/>
    <property type="evidence" value="ECO:0007669"/>
    <property type="project" value="InterPro"/>
</dbReference>
<evidence type="ECO:0000313" key="5">
    <source>
        <dbReference type="EMBL" id="QLQ30787.1"/>
    </source>
</evidence>
<accession>A0A7L6ANZ4</accession>
<dbReference type="GO" id="GO:0003677">
    <property type="term" value="F:DNA binding"/>
    <property type="evidence" value="ECO:0007669"/>
    <property type="project" value="UniProtKB-KW"/>
</dbReference>
<proteinExistence type="predicted"/>